<protein>
    <submittedName>
        <fullName evidence="3">Uncharacterized protein</fullName>
    </submittedName>
</protein>
<reference evidence="3" key="1">
    <citation type="submission" date="2022-11" db="UniProtKB">
        <authorList>
            <consortium name="WormBaseParasite"/>
        </authorList>
    </citation>
    <scope>IDENTIFICATION</scope>
</reference>
<dbReference type="Proteomes" id="UP000887565">
    <property type="component" value="Unplaced"/>
</dbReference>
<organism evidence="2 3">
    <name type="scientific">Romanomermis culicivorax</name>
    <name type="common">Nematode worm</name>
    <dbReference type="NCBI Taxonomy" id="13658"/>
    <lineage>
        <taxon>Eukaryota</taxon>
        <taxon>Metazoa</taxon>
        <taxon>Ecdysozoa</taxon>
        <taxon>Nematoda</taxon>
        <taxon>Enoplea</taxon>
        <taxon>Dorylaimia</taxon>
        <taxon>Mermithida</taxon>
        <taxon>Mermithoidea</taxon>
        <taxon>Mermithidae</taxon>
        <taxon>Romanomermis</taxon>
    </lineage>
</organism>
<keyword evidence="1" id="KW-1133">Transmembrane helix</keyword>
<evidence type="ECO:0000256" key="1">
    <source>
        <dbReference type="SAM" id="Phobius"/>
    </source>
</evidence>
<evidence type="ECO:0000313" key="3">
    <source>
        <dbReference type="WBParaSite" id="nRc.2.0.1.t38824-RA"/>
    </source>
</evidence>
<sequence length="125" mass="14104">MVEKCTLKATNSAMWALNVLGLMLKFPAALCFFNNPHESYLQPDLLAYGALDTFYLILLFLPFSRYGFIPEIYNATSLYLHDLLEAAEIDQLAETLIPTFNNVSLSHILPTDLTDIVYLTILQIA</sequence>
<dbReference type="AlphaFoldDB" id="A0A915KJ86"/>
<feature type="transmembrane region" description="Helical" evidence="1">
    <location>
        <begin position="12"/>
        <end position="33"/>
    </location>
</feature>
<evidence type="ECO:0000313" key="2">
    <source>
        <dbReference type="Proteomes" id="UP000887565"/>
    </source>
</evidence>
<proteinExistence type="predicted"/>
<feature type="transmembrane region" description="Helical" evidence="1">
    <location>
        <begin position="45"/>
        <end position="63"/>
    </location>
</feature>
<keyword evidence="1" id="KW-0472">Membrane</keyword>
<keyword evidence="1" id="KW-0812">Transmembrane</keyword>
<name>A0A915KJ86_ROMCU</name>
<accession>A0A915KJ86</accession>
<keyword evidence="2" id="KW-1185">Reference proteome</keyword>
<dbReference type="WBParaSite" id="nRc.2.0.1.t38824-RA">
    <property type="protein sequence ID" value="nRc.2.0.1.t38824-RA"/>
    <property type="gene ID" value="nRc.2.0.1.g38824"/>
</dbReference>